<accession>K1PXN9</accession>
<gene>
    <name evidence="1" type="ORF">CGI_10004358</name>
</gene>
<proteinExistence type="predicted"/>
<reference evidence="1" key="1">
    <citation type="journal article" date="2012" name="Nature">
        <title>The oyster genome reveals stress adaptation and complexity of shell formation.</title>
        <authorList>
            <person name="Zhang G."/>
            <person name="Fang X."/>
            <person name="Guo X."/>
            <person name="Li L."/>
            <person name="Luo R."/>
            <person name="Xu F."/>
            <person name="Yang P."/>
            <person name="Zhang L."/>
            <person name="Wang X."/>
            <person name="Qi H."/>
            <person name="Xiong Z."/>
            <person name="Que H."/>
            <person name="Xie Y."/>
            <person name="Holland P.W."/>
            <person name="Paps J."/>
            <person name="Zhu Y."/>
            <person name="Wu F."/>
            <person name="Chen Y."/>
            <person name="Wang J."/>
            <person name="Peng C."/>
            <person name="Meng J."/>
            <person name="Yang L."/>
            <person name="Liu J."/>
            <person name="Wen B."/>
            <person name="Zhang N."/>
            <person name="Huang Z."/>
            <person name="Zhu Q."/>
            <person name="Feng Y."/>
            <person name="Mount A."/>
            <person name="Hedgecock D."/>
            <person name="Xu Z."/>
            <person name="Liu Y."/>
            <person name="Domazet-Loso T."/>
            <person name="Du Y."/>
            <person name="Sun X."/>
            <person name="Zhang S."/>
            <person name="Liu B."/>
            <person name="Cheng P."/>
            <person name="Jiang X."/>
            <person name="Li J."/>
            <person name="Fan D."/>
            <person name="Wang W."/>
            <person name="Fu W."/>
            <person name="Wang T."/>
            <person name="Wang B."/>
            <person name="Zhang J."/>
            <person name="Peng Z."/>
            <person name="Li Y."/>
            <person name="Li N."/>
            <person name="Wang J."/>
            <person name="Chen M."/>
            <person name="He Y."/>
            <person name="Tan F."/>
            <person name="Song X."/>
            <person name="Zheng Q."/>
            <person name="Huang R."/>
            <person name="Yang H."/>
            <person name="Du X."/>
            <person name="Chen L."/>
            <person name="Yang M."/>
            <person name="Gaffney P.M."/>
            <person name="Wang S."/>
            <person name="Luo L."/>
            <person name="She Z."/>
            <person name="Ming Y."/>
            <person name="Huang W."/>
            <person name="Zhang S."/>
            <person name="Huang B."/>
            <person name="Zhang Y."/>
            <person name="Qu T."/>
            <person name="Ni P."/>
            <person name="Miao G."/>
            <person name="Wang J."/>
            <person name="Wang Q."/>
            <person name="Steinberg C.E."/>
            <person name="Wang H."/>
            <person name="Li N."/>
            <person name="Qian L."/>
            <person name="Zhang G."/>
            <person name="Li Y."/>
            <person name="Yang H."/>
            <person name="Liu X."/>
            <person name="Wang J."/>
            <person name="Yin Y."/>
            <person name="Wang J."/>
        </authorList>
    </citation>
    <scope>NUCLEOTIDE SEQUENCE [LARGE SCALE GENOMIC DNA]</scope>
    <source>
        <strain evidence="1">05x7-T-G4-1.051#20</strain>
    </source>
</reference>
<dbReference type="AlphaFoldDB" id="K1PXN9"/>
<name>K1PXN9_MAGGI</name>
<sequence length="103" mass="12334">MDKRFSLMDSERRFKRACEQIVQLNYKMSDLQSRYSRAKAENHRSFRYSLRLRLAVVEGLRNMYYDYAHNKAQTVADLRREMFGEDVQIISDDMSDSGSDEEY</sequence>
<dbReference type="InParanoid" id="K1PXN9"/>
<evidence type="ECO:0000313" key="1">
    <source>
        <dbReference type="EMBL" id="EKC21200.1"/>
    </source>
</evidence>
<dbReference type="HOGENOM" id="CLU_2266306_0_0_1"/>
<dbReference type="EMBL" id="JH818177">
    <property type="protein sequence ID" value="EKC21200.1"/>
    <property type="molecule type" value="Genomic_DNA"/>
</dbReference>
<organism evidence="1">
    <name type="scientific">Magallana gigas</name>
    <name type="common">Pacific oyster</name>
    <name type="synonym">Crassostrea gigas</name>
    <dbReference type="NCBI Taxonomy" id="29159"/>
    <lineage>
        <taxon>Eukaryota</taxon>
        <taxon>Metazoa</taxon>
        <taxon>Spiralia</taxon>
        <taxon>Lophotrochozoa</taxon>
        <taxon>Mollusca</taxon>
        <taxon>Bivalvia</taxon>
        <taxon>Autobranchia</taxon>
        <taxon>Pteriomorphia</taxon>
        <taxon>Ostreida</taxon>
        <taxon>Ostreoidea</taxon>
        <taxon>Ostreidae</taxon>
        <taxon>Magallana</taxon>
    </lineage>
</organism>
<protein>
    <submittedName>
        <fullName evidence="1">Uncharacterized protein</fullName>
    </submittedName>
</protein>